<feature type="compositionally biased region" description="Basic and acidic residues" evidence="1">
    <location>
        <begin position="13"/>
        <end position="23"/>
    </location>
</feature>
<gene>
    <name evidence="2" type="ORF">CRG98_024826</name>
</gene>
<reference evidence="2 3" key="1">
    <citation type="submission" date="2017-11" db="EMBL/GenBank/DDBJ databases">
        <title>De-novo sequencing of pomegranate (Punica granatum L.) genome.</title>
        <authorList>
            <person name="Akparov Z."/>
            <person name="Amiraslanov A."/>
            <person name="Hajiyeva S."/>
            <person name="Abbasov M."/>
            <person name="Kaur K."/>
            <person name="Hamwieh A."/>
            <person name="Solovyev V."/>
            <person name="Salamov A."/>
            <person name="Braich B."/>
            <person name="Kosarev P."/>
            <person name="Mahmoud A."/>
            <person name="Hajiyev E."/>
            <person name="Babayeva S."/>
            <person name="Izzatullayeva V."/>
            <person name="Mammadov A."/>
            <person name="Mammadov A."/>
            <person name="Sharifova S."/>
            <person name="Ojaghi J."/>
            <person name="Eynullazada K."/>
            <person name="Bayramov B."/>
            <person name="Abdulazimova A."/>
            <person name="Shahmuradov I."/>
        </authorList>
    </citation>
    <scope>NUCLEOTIDE SEQUENCE [LARGE SCALE GENOMIC DNA]</scope>
    <source>
        <strain evidence="3">cv. AG2017</strain>
        <tissue evidence="2">Leaf</tissue>
    </source>
</reference>
<protein>
    <submittedName>
        <fullName evidence="2">Uncharacterized protein</fullName>
    </submittedName>
</protein>
<keyword evidence="3" id="KW-1185">Reference proteome</keyword>
<feature type="region of interest" description="Disordered" evidence="1">
    <location>
        <begin position="1"/>
        <end position="27"/>
    </location>
</feature>
<comment type="caution">
    <text evidence="2">The sequence shown here is derived from an EMBL/GenBank/DDBJ whole genome shotgun (WGS) entry which is preliminary data.</text>
</comment>
<dbReference type="AlphaFoldDB" id="A0A2I0JEY4"/>
<evidence type="ECO:0000313" key="2">
    <source>
        <dbReference type="EMBL" id="PKI54812.1"/>
    </source>
</evidence>
<dbReference type="Proteomes" id="UP000233551">
    <property type="component" value="Unassembled WGS sequence"/>
</dbReference>
<accession>A0A2I0JEY4</accession>
<evidence type="ECO:0000313" key="3">
    <source>
        <dbReference type="Proteomes" id="UP000233551"/>
    </source>
</evidence>
<sequence length="91" mass="10039">MASREGMPAGRRRKEEEEGRDNESVENVEDFVALDEIPVPLASVETALPIEMSALPLPSSGRIFERGDNSPHAPTWAVSSTLWLFDSIQSK</sequence>
<organism evidence="2 3">
    <name type="scientific">Punica granatum</name>
    <name type="common">Pomegranate</name>
    <dbReference type="NCBI Taxonomy" id="22663"/>
    <lineage>
        <taxon>Eukaryota</taxon>
        <taxon>Viridiplantae</taxon>
        <taxon>Streptophyta</taxon>
        <taxon>Embryophyta</taxon>
        <taxon>Tracheophyta</taxon>
        <taxon>Spermatophyta</taxon>
        <taxon>Magnoliopsida</taxon>
        <taxon>eudicotyledons</taxon>
        <taxon>Gunneridae</taxon>
        <taxon>Pentapetalae</taxon>
        <taxon>rosids</taxon>
        <taxon>malvids</taxon>
        <taxon>Myrtales</taxon>
        <taxon>Lythraceae</taxon>
        <taxon>Punica</taxon>
    </lineage>
</organism>
<name>A0A2I0JEY4_PUNGR</name>
<dbReference type="EMBL" id="PGOL01001765">
    <property type="protein sequence ID" value="PKI54812.1"/>
    <property type="molecule type" value="Genomic_DNA"/>
</dbReference>
<evidence type="ECO:0000256" key="1">
    <source>
        <dbReference type="SAM" id="MobiDB-lite"/>
    </source>
</evidence>
<proteinExistence type="predicted"/>